<protein>
    <submittedName>
        <fullName evidence="7">Glycosyltransferase</fullName>
    </submittedName>
</protein>
<evidence type="ECO:0000256" key="3">
    <source>
        <dbReference type="ARBA" id="ARBA00022679"/>
    </source>
</evidence>
<evidence type="ECO:0000256" key="1">
    <source>
        <dbReference type="ARBA" id="ARBA00009481"/>
    </source>
</evidence>
<keyword evidence="3 7" id="KW-0808">Transferase</keyword>
<evidence type="ECO:0000313" key="8">
    <source>
        <dbReference type="Proteomes" id="UP000321234"/>
    </source>
</evidence>
<dbReference type="InterPro" id="IPR001296">
    <property type="entry name" value="Glyco_trans_1"/>
</dbReference>
<dbReference type="EMBL" id="VKAC01000001">
    <property type="protein sequence ID" value="TXR58043.1"/>
    <property type="molecule type" value="Genomic_DNA"/>
</dbReference>
<gene>
    <name evidence="7" type="ORF">FMM08_02185</name>
</gene>
<feature type="domain" description="Glycosyl transferase family 1" evidence="5">
    <location>
        <begin position="188"/>
        <end position="330"/>
    </location>
</feature>
<dbReference type="Gene3D" id="3.40.50.2000">
    <property type="entry name" value="Glycogen Phosphorylase B"/>
    <property type="match status" value="2"/>
</dbReference>
<dbReference type="InterPro" id="IPR028098">
    <property type="entry name" value="Glyco_trans_4-like_N"/>
</dbReference>
<feature type="region of interest" description="Disordered" evidence="4">
    <location>
        <begin position="167"/>
        <end position="186"/>
    </location>
</feature>
<evidence type="ECO:0000256" key="4">
    <source>
        <dbReference type="SAM" id="MobiDB-lite"/>
    </source>
</evidence>
<dbReference type="Proteomes" id="UP000321234">
    <property type="component" value="Unassembled WGS sequence"/>
</dbReference>
<evidence type="ECO:0000259" key="5">
    <source>
        <dbReference type="Pfam" id="PF00534"/>
    </source>
</evidence>
<dbReference type="AlphaFoldDB" id="A0A5C8ZLJ7"/>
<dbReference type="OrthoDB" id="570545at2"/>
<accession>A0A5C8ZLJ7</accession>
<evidence type="ECO:0000259" key="6">
    <source>
        <dbReference type="Pfam" id="PF13439"/>
    </source>
</evidence>
<organism evidence="7 8">
    <name type="scientific">Quadrisphaera setariae</name>
    <dbReference type="NCBI Taxonomy" id="2593304"/>
    <lineage>
        <taxon>Bacteria</taxon>
        <taxon>Bacillati</taxon>
        <taxon>Actinomycetota</taxon>
        <taxon>Actinomycetes</taxon>
        <taxon>Kineosporiales</taxon>
        <taxon>Kineosporiaceae</taxon>
        <taxon>Quadrisphaera</taxon>
    </lineage>
</organism>
<dbReference type="GO" id="GO:0016757">
    <property type="term" value="F:glycosyltransferase activity"/>
    <property type="evidence" value="ECO:0007669"/>
    <property type="project" value="UniProtKB-KW"/>
</dbReference>
<feature type="compositionally biased region" description="Low complexity" evidence="4">
    <location>
        <begin position="167"/>
        <end position="176"/>
    </location>
</feature>
<name>A0A5C8ZLJ7_9ACTN</name>
<comment type="similarity">
    <text evidence="1">Belongs to the glycosyltransferase group 1 family. Glycosyltransferase 4 subfamily.</text>
</comment>
<dbReference type="Pfam" id="PF13439">
    <property type="entry name" value="Glyco_transf_4"/>
    <property type="match status" value="1"/>
</dbReference>
<sequence length="354" mass="36887">MIMGDRPPAAVFVLSQATPLRGMERAAADTVAALQADGLDVALHALVEHPRPGRAGRLLDLAASFAAARRLVRRSGPPLVLVGIWVGLRVLPFRRPSDRDVIAWEHSLTRERRAALRSFDAVARLVLPLYARRARGVVAVSAAVAGALAEQPGVAERVVVVPNPVVERPPAAAGPREPQPGPDRAAGPRLLCVGGLEPLKNPELALEALALLPAAHLDVAGGGARLPVLRQLAERLGVADRVTWHGHTDRVPSLLEACDALVHTSRSETFGYALLEAAAAHRPVVAVATEQARHLVPTLVPGTTTTADAAALAAAVRAVLSSPPTAAELAAADAARAAAFGREALLAGWRAVLS</sequence>
<keyword evidence="2" id="KW-0328">Glycosyltransferase</keyword>
<reference evidence="7 8" key="1">
    <citation type="submission" date="2019-07" db="EMBL/GenBank/DDBJ databases">
        <title>Quadrisphaera sp. strain DD2A genome sequencing and assembly.</title>
        <authorList>
            <person name="Kim I."/>
        </authorList>
    </citation>
    <scope>NUCLEOTIDE SEQUENCE [LARGE SCALE GENOMIC DNA]</scope>
    <source>
        <strain evidence="7 8">DD2A</strain>
    </source>
</reference>
<keyword evidence="8" id="KW-1185">Reference proteome</keyword>
<proteinExistence type="inferred from homology"/>
<feature type="domain" description="Glycosyltransferase subfamily 4-like N-terminal" evidence="6">
    <location>
        <begin position="27"/>
        <end position="165"/>
    </location>
</feature>
<dbReference type="PANTHER" id="PTHR12526:SF640">
    <property type="entry name" value="COLANIC ACID BIOSYNTHESIS GLYCOSYLTRANSFERASE WCAL-RELATED"/>
    <property type="match status" value="1"/>
</dbReference>
<evidence type="ECO:0000256" key="2">
    <source>
        <dbReference type="ARBA" id="ARBA00022676"/>
    </source>
</evidence>
<comment type="caution">
    <text evidence="7">The sequence shown here is derived from an EMBL/GenBank/DDBJ whole genome shotgun (WGS) entry which is preliminary data.</text>
</comment>
<dbReference type="PANTHER" id="PTHR12526">
    <property type="entry name" value="GLYCOSYLTRANSFERASE"/>
    <property type="match status" value="1"/>
</dbReference>
<dbReference type="SUPFAM" id="SSF53756">
    <property type="entry name" value="UDP-Glycosyltransferase/glycogen phosphorylase"/>
    <property type="match status" value="1"/>
</dbReference>
<dbReference type="Pfam" id="PF00534">
    <property type="entry name" value="Glycos_transf_1"/>
    <property type="match status" value="1"/>
</dbReference>
<evidence type="ECO:0000313" key="7">
    <source>
        <dbReference type="EMBL" id="TXR58043.1"/>
    </source>
</evidence>